<name>A0A6N4DU97_9GAMM</name>
<protein>
    <submittedName>
        <fullName evidence="1">Uncharacterized protein</fullName>
    </submittedName>
</protein>
<comment type="caution">
    <text evidence="1">The sequence shown here is derived from an EMBL/GenBank/DDBJ whole genome shotgun (WGS) entry which is preliminary data.</text>
</comment>
<organism evidence="1 2">
    <name type="scientific">Candidatus Sedimenticola endophacoides</name>
    <dbReference type="NCBI Taxonomy" id="2548426"/>
    <lineage>
        <taxon>Bacteria</taxon>
        <taxon>Pseudomonadati</taxon>
        <taxon>Pseudomonadota</taxon>
        <taxon>Gammaproteobacteria</taxon>
        <taxon>Chromatiales</taxon>
        <taxon>Sedimenticolaceae</taxon>
        <taxon>Sedimenticola</taxon>
    </lineage>
</organism>
<evidence type="ECO:0000313" key="1">
    <source>
        <dbReference type="EMBL" id="PUE01312.1"/>
    </source>
</evidence>
<proteinExistence type="predicted"/>
<gene>
    <name evidence="1" type="ORF">C3L24_08060</name>
</gene>
<evidence type="ECO:0000313" key="2">
    <source>
        <dbReference type="Proteomes" id="UP000250928"/>
    </source>
</evidence>
<dbReference type="AlphaFoldDB" id="A0A6N4DU97"/>
<accession>A0A6N4DU97</accession>
<reference evidence="1 2" key="1">
    <citation type="submission" date="2018-01" db="EMBL/GenBank/DDBJ databases">
        <title>Novel co-symbiosis in the lucinid bivalve Phacoides pectinatus.</title>
        <authorList>
            <person name="Lim S.J."/>
            <person name="Davis B.G."/>
            <person name="Gill D.E."/>
            <person name="Engel A.S."/>
            <person name="Anderson L.C."/>
            <person name="Campbell B.J."/>
        </authorList>
    </citation>
    <scope>NUCLEOTIDE SEQUENCE [LARGE SCALE GENOMIC DNA]</scope>
    <source>
        <strain evidence="1">N3_P5</strain>
    </source>
</reference>
<sequence length="80" mass="8793">MSRAPDGARQWEVRVMSDSAESDQGLLADGLSFEAWMPMRLEEVEGEPPESDVEAANDTNQRLLQALTAMESEAKAVSPR</sequence>
<dbReference type="Proteomes" id="UP000250928">
    <property type="component" value="Unassembled WGS sequence"/>
</dbReference>
<dbReference type="EMBL" id="PQCO01000203">
    <property type="protein sequence ID" value="PUE01312.1"/>
    <property type="molecule type" value="Genomic_DNA"/>
</dbReference>